<evidence type="ECO:0000313" key="2">
    <source>
        <dbReference type="EMBL" id="SDT83912.1"/>
    </source>
</evidence>
<dbReference type="Proteomes" id="UP000183180">
    <property type="component" value="Unassembled WGS sequence"/>
</dbReference>
<dbReference type="EMBL" id="FNLM01000025">
    <property type="protein sequence ID" value="SDT87805.1"/>
    <property type="molecule type" value="Genomic_DNA"/>
</dbReference>
<dbReference type="EMBL" id="FNLM01000006">
    <property type="protein sequence ID" value="SDT84119.1"/>
    <property type="molecule type" value="Genomic_DNA"/>
</dbReference>
<dbReference type="RefSeq" id="WP_139179908.1">
    <property type="nucleotide sequence ID" value="NZ_FNLM01000005.1"/>
</dbReference>
<evidence type="ECO:0000313" key="4">
    <source>
        <dbReference type="EMBL" id="SDT84119.1"/>
    </source>
</evidence>
<evidence type="ECO:0000313" key="1">
    <source>
        <dbReference type="EMBL" id="SDT83884.1"/>
    </source>
</evidence>
<accession>A0A1H2DMG6</accession>
<evidence type="ECO:0000313" key="5">
    <source>
        <dbReference type="EMBL" id="SDT85248.1"/>
    </source>
</evidence>
<reference evidence="3 7" key="1">
    <citation type="submission" date="2016-10" db="EMBL/GenBank/DDBJ databases">
        <authorList>
            <person name="de Groot N.N."/>
        </authorList>
    </citation>
    <scope>NUCLEOTIDE SEQUENCE [LARGE SCALE GENOMIC DNA]</scope>
    <source>
        <strain evidence="3 7">DSM 44215</strain>
    </source>
</reference>
<dbReference type="EMBL" id="FNLM01000006">
    <property type="protein sequence ID" value="SDT84113.1"/>
    <property type="molecule type" value="Genomic_DNA"/>
</dbReference>
<dbReference type="AlphaFoldDB" id="A0A1H2DMG6"/>
<dbReference type="EMBL" id="FNLM01000018">
    <property type="protein sequence ID" value="SDT85248.1"/>
    <property type="molecule type" value="Genomic_DNA"/>
</dbReference>
<name>A0A1H2DMG6_9ACTN</name>
<evidence type="ECO:0000313" key="6">
    <source>
        <dbReference type="EMBL" id="SDT87805.1"/>
    </source>
</evidence>
<proteinExistence type="predicted"/>
<dbReference type="STRING" id="158898.SAMN04488548_10515"/>
<dbReference type="EMBL" id="FNLM01000005">
    <property type="protein sequence ID" value="SDT83884.1"/>
    <property type="molecule type" value="Genomic_DNA"/>
</dbReference>
<gene>
    <name evidence="1" type="ORF">SAMN04488548_10515</name>
    <name evidence="2" type="ORF">SAMN04488548_10524</name>
    <name evidence="3" type="ORF">SAMN04488548_10622</name>
    <name evidence="4" type="ORF">SAMN04488548_10624</name>
    <name evidence="5" type="ORF">SAMN04488548_11812</name>
    <name evidence="6" type="ORF">SAMN04488548_12529</name>
</gene>
<protein>
    <submittedName>
        <fullName evidence="3">Uncharacterized protein</fullName>
    </submittedName>
</protein>
<evidence type="ECO:0000313" key="7">
    <source>
        <dbReference type="Proteomes" id="UP000183180"/>
    </source>
</evidence>
<organism evidence="3 7">
    <name type="scientific">Gordonia westfalica</name>
    <dbReference type="NCBI Taxonomy" id="158898"/>
    <lineage>
        <taxon>Bacteria</taxon>
        <taxon>Bacillati</taxon>
        <taxon>Actinomycetota</taxon>
        <taxon>Actinomycetes</taxon>
        <taxon>Mycobacteriales</taxon>
        <taxon>Gordoniaceae</taxon>
        <taxon>Gordonia</taxon>
    </lineage>
</organism>
<dbReference type="OrthoDB" id="4520934at2"/>
<dbReference type="EMBL" id="FNLM01000005">
    <property type="protein sequence ID" value="SDT83912.1"/>
    <property type="molecule type" value="Genomic_DNA"/>
</dbReference>
<sequence>MSYPSYLPGEPVAAADQLSALRDDLEQQESVIERGLESFIEIGRALAKIRDDRLYRHEYASFEVYCQSRWNLSRKRAYDLMSAATVVDGMEAALEMATSPIGDTPALPANEGQARELTGLDPAEAVDVMAKVNEATGGRPTAAAIRSEIGSRRIDPEPDIDAEVEAEPVEIAPGFTDAALAELNAPTPTPAPAQPATPKRRPITDAFDSATFNLKRAVESVNRLAADDRLKRNKDQIKASNLSDLIRVRDALNSVITQLEG</sequence>
<evidence type="ECO:0000313" key="3">
    <source>
        <dbReference type="EMBL" id="SDT84113.1"/>
    </source>
</evidence>